<evidence type="ECO:0000313" key="1">
    <source>
        <dbReference type="EMBL" id="MDR6235151.1"/>
    </source>
</evidence>
<dbReference type="EMBL" id="JAVJAF010000001">
    <property type="protein sequence ID" value="MDR6235151.1"/>
    <property type="molecule type" value="Genomic_DNA"/>
</dbReference>
<dbReference type="InterPro" id="IPR051239">
    <property type="entry name" value="2'-dNMP_N-hydrolase"/>
</dbReference>
<evidence type="ECO:0000313" key="2">
    <source>
        <dbReference type="Proteomes" id="UP001268036"/>
    </source>
</evidence>
<reference evidence="1" key="1">
    <citation type="submission" date="2023-08" db="EMBL/GenBank/DDBJ databases">
        <title>Functional and genomic diversity of the sorghum phyllosphere microbiome.</title>
        <authorList>
            <person name="Shade A."/>
        </authorList>
    </citation>
    <scope>NUCLEOTIDE SEQUENCE</scope>
    <source>
        <strain evidence="1">SORGH_AS_0201</strain>
    </source>
</reference>
<proteinExistence type="predicted"/>
<dbReference type="Proteomes" id="UP001268036">
    <property type="component" value="Unassembled WGS sequence"/>
</dbReference>
<organism evidence="1 2">
    <name type="scientific">Pseudomonas oryzihabitans</name>
    <dbReference type="NCBI Taxonomy" id="47885"/>
    <lineage>
        <taxon>Bacteria</taxon>
        <taxon>Pseudomonadati</taxon>
        <taxon>Pseudomonadota</taxon>
        <taxon>Gammaproteobacteria</taxon>
        <taxon>Pseudomonadales</taxon>
        <taxon>Pseudomonadaceae</taxon>
        <taxon>Pseudomonas</taxon>
    </lineage>
</organism>
<dbReference type="Pfam" id="PF05014">
    <property type="entry name" value="Nuc_deoxyrib_tr"/>
    <property type="match status" value="1"/>
</dbReference>
<comment type="caution">
    <text evidence="1">The sequence shown here is derived from an EMBL/GenBank/DDBJ whole genome shotgun (WGS) entry which is preliminary data.</text>
</comment>
<dbReference type="RefSeq" id="WP_309759470.1">
    <property type="nucleotide sequence ID" value="NZ_JAVJAF010000001.1"/>
</dbReference>
<dbReference type="GO" id="GO:0070694">
    <property type="term" value="F:5-hydroxymethyl-dUMP N-hydrolase activity"/>
    <property type="evidence" value="ECO:0007669"/>
    <property type="project" value="TreeGrafter"/>
</dbReference>
<accession>A0AAJ2EY45</accession>
<dbReference type="SUPFAM" id="SSF52309">
    <property type="entry name" value="N-(deoxy)ribosyltransferase-like"/>
    <property type="match status" value="1"/>
</dbReference>
<gene>
    <name evidence="1" type="ORF">QE440_002892</name>
</gene>
<dbReference type="Gene3D" id="3.40.50.450">
    <property type="match status" value="1"/>
</dbReference>
<sequence length="169" mass="18157">MSPRIYLAGPDVFRPDAVAHGQALKALCAEQGCEGLFPLDNAIPAELSSPHEQAAWIYRANLALIDAADAVLANLDFFRGAEPDSGTCFEVGYAVARGKPVVGYVPEQGSLAERIRARHPDWVGPELLDRDSWTLEEFGLPLNLMLAVPARIVVGGPAEALAVLRERLG</sequence>
<dbReference type="GO" id="GO:0009159">
    <property type="term" value="P:deoxyribonucleoside monophosphate catabolic process"/>
    <property type="evidence" value="ECO:0007669"/>
    <property type="project" value="TreeGrafter"/>
</dbReference>
<name>A0AAJ2EY45_9PSED</name>
<dbReference type="InterPro" id="IPR007710">
    <property type="entry name" value="Nucleoside_deoxyribTrfase"/>
</dbReference>
<protein>
    <submittedName>
        <fullName evidence="1">Nucleoside 2-deoxyribosyltransferase</fullName>
    </submittedName>
</protein>
<dbReference type="AlphaFoldDB" id="A0AAJ2EY45"/>
<dbReference type="PANTHER" id="PTHR15364:SF0">
    <property type="entry name" value="2'-DEOXYNUCLEOSIDE 5'-PHOSPHATE N-HYDROLASE 1"/>
    <property type="match status" value="1"/>
</dbReference>
<dbReference type="PANTHER" id="PTHR15364">
    <property type="entry name" value="2'-DEOXYNUCLEOSIDE 5'-PHOSPHATE N-HYDROLASE 1"/>
    <property type="match status" value="1"/>
</dbReference>